<name>A0ABQ3VA46_9CHLR</name>
<organism evidence="1 2">
    <name type="scientific">Dictyobacter formicarum</name>
    <dbReference type="NCBI Taxonomy" id="2778368"/>
    <lineage>
        <taxon>Bacteria</taxon>
        <taxon>Bacillati</taxon>
        <taxon>Chloroflexota</taxon>
        <taxon>Ktedonobacteria</taxon>
        <taxon>Ktedonobacterales</taxon>
        <taxon>Dictyobacteraceae</taxon>
        <taxon>Dictyobacter</taxon>
    </lineage>
</organism>
<proteinExistence type="predicted"/>
<gene>
    <name evidence="1" type="ORF">KSZ_02990</name>
</gene>
<reference evidence="1 2" key="1">
    <citation type="journal article" date="2021" name="Int. J. Syst. Evol. Microbiol.">
        <title>Reticulibacter mediterranei gen. nov., sp. nov., within the new family Reticulibacteraceae fam. nov., and Ktedonospora formicarum gen. nov., sp. nov., Ktedonobacter robiniae sp. nov., Dictyobacter formicarum sp. nov. and Dictyobacter arantiisoli sp. nov., belonging to the class Ktedonobacteria.</title>
        <authorList>
            <person name="Yabe S."/>
            <person name="Zheng Y."/>
            <person name="Wang C.M."/>
            <person name="Sakai Y."/>
            <person name="Abe K."/>
            <person name="Yokota A."/>
            <person name="Donadio S."/>
            <person name="Cavaletti L."/>
            <person name="Monciardini P."/>
        </authorList>
    </citation>
    <scope>NUCLEOTIDE SEQUENCE [LARGE SCALE GENOMIC DNA]</scope>
    <source>
        <strain evidence="1 2">SOSP1-9</strain>
    </source>
</reference>
<evidence type="ECO:0008006" key="3">
    <source>
        <dbReference type="Google" id="ProtNLM"/>
    </source>
</evidence>
<evidence type="ECO:0000313" key="1">
    <source>
        <dbReference type="EMBL" id="GHO82293.1"/>
    </source>
</evidence>
<sequence>MTAPEFSLHLPSEWSGIIGGDDTLREAVRAPVLHVSIDADASYKIGTCEHCVLWEQGRPDRAWDADGDKDLDFDRDRYFALLEALGIVMTECQAYVCP</sequence>
<evidence type="ECO:0000313" key="2">
    <source>
        <dbReference type="Proteomes" id="UP000635565"/>
    </source>
</evidence>
<accession>A0ABQ3VA46</accession>
<keyword evidence="2" id="KW-1185">Reference proteome</keyword>
<comment type="caution">
    <text evidence="1">The sequence shown here is derived from an EMBL/GenBank/DDBJ whole genome shotgun (WGS) entry which is preliminary data.</text>
</comment>
<protein>
    <recommendedName>
        <fullName evidence="3">Ferredoxin</fullName>
    </recommendedName>
</protein>
<dbReference type="EMBL" id="BNJJ01000001">
    <property type="protein sequence ID" value="GHO82293.1"/>
    <property type="molecule type" value="Genomic_DNA"/>
</dbReference>
<dbReference type="Proteomes" id="UP000635565">
    <property type="component" value="Unassembled WGS sequence"/>
</dbReference>
<dbReference type="RefSeq" id="WP_201359986.1">
    <property type="nucleotide sequence ID" value="NZ_BNJJ01000001.1"/>
</dbReference>